<keyword evidence="4" id="KW-0804">Transcription</keyword>
<proteinExistence type="predicted"/>
<organism evidence="6 7">
    <name type="scientific">Peribacillus simplex</name>
    <dbReference type="NCBI Taxonomy" id="1478"/>
    <lineage>
        <taxon>Bacteria</taxon>
        <taxon>Bacillati</taxon>
        <taxon>Bacillota</taxon>
        <taxon>Bacilli</taxon>
        <taxon>Bacillales</taxon>
        <taxon>Bacillaceae</taxon>
        <taxon>Peribacillus</taxon>
    </lineage>
</organism>
<sequence>MKSKLLYNGLNENEKKKLAGGDNSMKMSDVAKLANVSPATVSRVLRQPDLVSEDTKQKVLQVIEEMNYKPHMIASQFRTKETKIILVVVPDITRPFFSEVLRGIEHTAVENGYQVILGDTENDIEREKEYIDLLYKKQADGALLLTARMNRESLEKLSNQFPIVLACEYVDGLDIPTVSIDNVSSARKVTEHLIKLGHRRIAHITGPMNVILSRDRLGGFQQAMNSHHLKVNPEFIQEGDYGIDSGYDQMVKLLSLENKPEAVFVFNDEMALGAVKAIQDQGLSVPEDIAVVGFDNLKIASIFNPHITTIDQPKYEIGKKATNLLLTLMKGGTIEQKKFVLEDELIIRESCGSKLEKSLNA</sequence>
<dbReference type="EMBL" id="FTMX01000002">
    <property type="protein sequence ID" value="SIR06745.1"/>
    <property type="molecule type" value="Genomic_DNA"/>
</dbReference>
<keyword evidence="3" id="KW-0238">DNA-binding</keyword>
<feature type="domain" description="HTH lacI-type" evidence="5">
    <location>
        <begin position="25"/>
        <end position="79"/>
    </location>
</feature>
<dbReference type="CDD" id="cd06284">
    <property type="entry name" value="PBP1_LacI-like"/>
    <property type="match status" value="1"/>
</dbReference>
<evidence type="ECO:0000256" key="4">
    <source>
        <dbReference type="ARBA" id="ARBA00023163"/>
    </source>
</evidence>
<dbReference type="SMART" id="SM00354">
    <property type="entry name" value="HTH_LACI"/>
    <property type="match status" value="1"/>
</dbReference>
<gene>
    <name evidence="6" type="ORF">SAMN05878482_102906</name>
</gene>
<dbReference type="PANTHER" id="PTHR30146">
    <property type="entry name" value="LACI-RELATED TRANSCRIPTIONAL REPRESSOR"/>
    <property type="match status" value="1"/>
</dbReference>
<evidence type="ECO:0000313" key="7">
    <source>
        <dbReference type="Proteomes" id="UP000185829"/>
    </source>
</evidence>
<dbReference type="Gene3D" id="3.40.50.2300">
    <property type="match status" value="2"/>
</dbReference>
<name>A0A9X8R8I8_9BACI</name>
<dbReference type="Gene3D" id="1.10.260.40">
    <property type="entry name" value="lambda repressor-like DNA-binding domains"/>
    <property type="match status" value="1"/>
</dbReference>
<reference evidence="6 7" key="1">
    <citation type="submission" date="2017-01" db="EMBL/GenBank/DDBJ databases">
        <authorList>
            <person name="Varghese N."/>
            <person name="Submissions S."/>
        </authorList>
    </citation>
    <scope>NUCLEOTIDE SEQUENCE [LARGE SCALE GENOMIC DNA]</scope>
    <source>
        <strain evidence="6 7">RUG2-6</strain>
    </source>
</reference>
<dbReference type="Pfam" id="PF13377">
    <property type="entry name" value="Peripla_BP_3"/>
    <property type="match status" value="1"/>
</dbReference>
<dbReference type="Pfam" id="PF00356">
    <property type="entry name" value="LacI"/>
    <property type="match status" value="1"/>
</dbReference>
<evidence type="ECO:0000313" key="6">
    <source>
        <dbReference type="EMBL" id="SIR06745.1"/>
    </source>
</evidence>
<evidence type="ECO:0000256" key="3">
    <source>
        <dbReference type="ARBA" id="ARBA00023125"/>
    </source>
</evidence>
<dbReference type="SUPFAM" id="SSF47413">
    <property type="entry name" value="lambda repressor-like DNA-binding domains"/>
    <property type="match status" value="1"/>
</dbReference>
<dbReference type="AlphaFoldDB" id="A0A9X8R8I8"/>
<dbReference type="PANTHER" id="PTHR30146:SF151">
    <property type="entry name" value="HTH-TYPE TRANSCRIPTIONAL REPRESSOR CYTR"/>
    <property type="match status" value="1"/>
</dbReference>
<dbReference type="GO" id="GO:0003700">
    <property type="term" value="F:DNA-binding transcription factor activity"/>
    <property type="evidence" value="ECO:0007669"/>
    <property type="project" value="TreeGrafter"/>
</dbReference>
<dbReference type="InterPro" id="IPR028082">
    <property type="entry name" value="Peripla_BP_I"/>
</dbReference>
<evidence type="ECO:0000256" key="1">
    <source>
        <dbReference type="ARBA" id="ARBA00022491"/>
    </source>
</evidence>
<evidence type="ECO:0000259" key="5">
    <source>
        <dbReference type="PROSITE" id="PS50932"/>
    </source>
</evidence>
<dbReference type="GO" id="GO:0000976">
    <property type="term" value="F:transcription cis-regulatory region binding"/>
    <property type="evidence" value="ECO:0007669"/>
    <property type="project" value="TreeGrafter"/>
</dbReference>
<accession>A0A9X8R8I8</accession>
<dbReference type="InterPro" id="IPR000843">
    <property type="entry name" value="HTH_LacI"/>
</dbReference>
<dbReference type="SUPFAM" id="SSF53822">
    <property type="entry name" value="Periplasmic binding protein-like I"/>
    <property type="match status" value="1"/>
</dbReference>
<dbReference type="PROSITE" id="PS50932">
    <property type="entry name" value="HTH_LACI_2"/>
    <property type="match status" value="1"/>
</dbReference>
<keyword evidence="1" id="KW-0678">Repressor</keyword>
<dbReference type="Proteomes" id="UP000185829">
    <property type="component" value="Unassembled WGS sequence"/>
</dbReference>
<keyword evidence="2" id="KW-0805">Transcription regulation</keyword>
<protein>
    <submittedName>
        <fullName evidence="6">Transcriptional regulator, LacI family</fullName>
    </submittedName>
</protein>
<dbReference type="CDD" id="cd01392">
    <property type="entry name" value="HTH_LacI"/>
    <property type="match status" value="1"/>
</dbReference>
<comment type="caution">
    <text evidence="6">The sequence shown here is derived from an EMBL/GenBank/DDBJ whole genome shotgun (WGS) entry which is preliminary data.</text>
</comment>
<dbReference type="PROSITE" id="PS00356">
    <property type="entry name" value="HTH_LACI_1"/>
    <property type="match status" value="1"/>
</dbReference>
<dbReference type="InterPro" id="IPR010982">
    <property type="entry name" value="Lambda_DNA-bd_dom_sf"/>
</dbReference>
<dbReference type="InterPro" id="IPR046335">
    <property type="entry name" value="LacI/GalR-like_sensor"/>
</dbReference>
<evidence type="ECO:0000256" key="2">
    <source>
        <dbReference type="ARBA" id="ARBA00023015"/>
    </source>
</evidence>